<dbReference type="Proteomes" id="UP000265768">
    <property type="component" value="Unassembled WGS sequence"/>
</dbReference>
<feature type="transmembrane region" description="Helical" evidence="1">
    <location>
        <begin position="6"/>
        <end position="26"/>
    </location>
</feature>
<dbReference type="EMBL" id="QZEY01000003">
    <property type="protein sequence ID" value="RJL33072.1"/>
    <property type="molecule type" value="Genomic_DNA"/>
</dbReference>
<name>A0A3A4BF36_9ACTN</name>
<keyword evidence="3" id="KW-1185">Reference proteome</keyword>
<keyword evidence="1" id="KW-0472">Membrane</keyword>
<feature type="transmembrane region" description="Helical" evidence="1">
    <location>
        <begin position="33"/>
        <end position="52"/>
    </location>
</feature>
<gene>
    <name evidence="2" type="ORF">D5H75_09430</name>
</gene>
<sequence>MDWIFLLSAVAFFMGAGGMMVMFRRWRSRGDRVAGAVLLVAFGLWVASVFVASVDGDTTLGSPAFWVAALSLLTGLGGGVVTLVRSSPRSHREVK</sequence>
<keyword evidence="1" id="KW-0812">Transmembrane</keyword>
<organism evidence="2 3">
    <name type="scientific">Bailinhaonella thermotolerans</name>
    <dbReference type="NCBI Taxonomy" id="1070861"/>
    <lineage>
        <taxon>Bacteria</taxon>
        <taxon>Bacillati</taxon>
        <taxon>Actinomycetota</taxon>
        <taxon>Actinomycetes</taxon>
        <taxon>Streptosporangiales</taxon>
        <taxon>Streptosporangiaceae</taxon>
        <taxon>Bailinhaonella</taxon>
    </lineage>
</organism>
<comment type="caution">
    <text evidence="2">The sequence shown here is derived from an EMBL/GenBank/DDBJ whole genome shotgun (WGS) entry which is preliminary data.</text>
</comment>
<evidence type="ECO:0000313" key="2">
    <source>
        <dbReference type="EMBL" id="RJL33072.1"/>
    </source>
</evidence>
<dbReference type="RefSeq" id="WP_119926031.1">
    <property type="nucleotide sequence ID" value="NZ_QZEY01000003.1"/>
</dbReference>
<feature type="transmembrane region" description="Helical" evidence="1">
    <location>
        <begin position="64"/>
        <end position="84"/>
    </location>
</feature>
<reference evidence="2 3" key="1">
    <citation type="submission" date="2018-09" db="EMBL/GenBank/DDBJ databases">
        <title>YIM 75507 draft genome.</title>
        <authorList>
            <person name="Tang S."/>
            <person name="Feng Y."/>
        </authorList>
    </citation>
    <scope>NUCLEOTIDE SEQUENCE [LARGE SCALE GENOMIC DNA]</scope>
    <source>
        <strain evidence="2 3">YIM 75507</strain>
    </source>
</reference>
<protein>
    <submittedName>
        <fullName evidence="2">Uncharacterized protein</fullName>
    </submittedName>
</protein>
<accession>A0A3A4BF36</accession>
<evidence type="ECO:0000313" key="3">
    <source>
        <dbReference type="Proteomes" id="UP000265768"/>
    </source>
</evidence>
<dbReference type="AlphaFoldDB" id="A0A3A4BF36"/>
<proteinExistence type="predicted"/>
<evidence type="ECO:0000256" key="1">
    <source>
        <dbReference type="SAM" id="Phobius"/>
    </source>
</evidence>
<keyword evidence="1" id="KW-1133">Transmembrane helix</keyword>